<dbReference type="InterPro" id="IPR036188">
    <property type="entry name" value="FAD/NAD-bd_sf"/>
</dbReference>
<accession>A0A8J2VZ57</accession>
<dbReference type="PANTHER" id="PTHR11552:SF227">
    <property type="entry name" value="GLUCOSE DEHYDROGENASE [FAD, QUINONE]-LIKE PROTEIN"/>
    <property type="match status" value="1"/>
</dbReference>
<comment type="similarity">
    <text evidence="1">Belongs to the GMC oxidoreductase family.</text>
</comment>
<comment type="caution">
    <text evidence="3">The sequence shown here is derived from an EMBL/GenBank/DDBJ whole genome shotgun (WGS) entry which is preliminary data.</text>
</comment>
<dbReference type="GO" id="GO:0050660">
    <property type="term" value="F:flavin adenine dinucleotide binding"/>
    <property type="evidence" value="ECO:0007669"/>
    <property type="project" value="InterPro"/>
</dbReference>
<evidence type="ECO:0000313" key="3">
    <source>
        <dbReference type="EMBL" id="CAH0099332.1"/>
    </source>
</evidence>
<gene>
    <name evidence="3" type="ORF">DGAL_LOCUS1466</name>
</gene>
<reference evidence="3" key="1">
    <citation type="submission" date="2021-11" db="EMBL/GenBank/DDBJ databases">
        <authorList>
            <person name="Schell T."/>
        </authorList>
    </citation>
    <scope>NUCLEOTIDE SEQUENCE</scope>
    <source>
        <strain evidence="3">M5</strain>
    </source>
</reference>
<evidence type="ECO:0000256" key="1">
    <source>
        <dbReference type="ARBA" id="ARBA00010790"/>
    </source>
</evidence>
<dbReference type="PANTHER" id="PTHR11552">
    <property type="entry name" value="GLUCOSE-METHANOL-CHOLINE GMC OXIDOREDUCTASE"/>
    <property type="match status" value="1"/>
</dbReference>
<name>A0A8J2VZ57_9CRUS</name>
<sequence>MRRSYPMYLVQLASRPTTNWYIVRPFSITCCIYVRGNKRDYDFWAVDNPGWSYDEVLPYFIKLEDNRNPYIAVNTKYHGTGDGGYLTVQERSRIAATAVRFEKNGKVYEIKATKEIILSAGSVKSRRLLMLSGVGRSDHLNSLGIPVLTELQVGDHLQDHIALGGMEFTVNKPFGSLEGRYITLPVFLNYTIN</sequence>
<protein>
    <recommendedName>
        <fullName evidence="2">Glucose-methanol-choline oxidoreductase N-terminal domain-containing protein</fullName>
    </recommendedName>
</protein>
<proteinExistence type="inferred from homology"/>
<organism evidence="3 4">
    <name type="scientific">Daphnia galeata</name>
    <dbReference type="NCBI Taxonomy" id="27404"/>
    <lineage>
        <taxon>Eukaryota</taxon>
        <taxon>Metazoa</taxon>
        <taxon>Ecdysozoa</taxon>
        <taxon>Arthropoda</taxon>
        <taxon>Crustacea</taxon>
        <taxon>Branchiopoda</taxon>
        <taxon>Diplostraca</taxon>
        <taxon>Cladocera</taxon>
        <taxon>Anomopoda</taxon>
        <taxon>Daphniidae</taxon>
        <taxon>Daphnia</taxon>
    </lineage>
</organism>
<dbReference type="Pfam" id="PF00732">
    <property type="entry name" value="GMC_oxred_N"/>
    <property type="match status" value="1"/>
</dbReference>
<dbReference type="Proteomes" id="UP000789390">
    <property type="component" value="Unassembled WGS sequence"/>
</dbReference>
<dbReference type="GO" id="GO:0016614">
    <property type="term" value="F:oxidoreductase activity, acting on CH-OH group of donors"/>
    <property type="evidence" value="ECO:0007669"/>
    <property type="project" value="InterPro"/>
</dbReference>
<dbReference type="InterPro" id="IPR000172">
    <property type="entry name" value="GMC_OxRdtase_N"/>
</dbReference>
<dbReference type="AlphaFoldDB" id="A0A8J2VZ57"/>
<dbReference type="OrthoDB" id="269227at2759"/>
<keyword evidence="4" id="KW-1185">Reference proteome</keyword>
<evidence type="ECO:0000313" key="4">
    <source>
        <dbReference type="Proteomes" id="UP000789390"/>
    </source>
</evidence>
<dbReference type="InterPro" id="IPR012132">
    <property type="entry name" value="GMC_OxRdtase"/>
</dbReference>
<dbReference type="EMBL" id="CAKKLH010000017">
    <property type="protein sequence ID" value="CAH0099332.1"/>
    <property type="molecule type" value="Genomic_DNA"/>
</dbReference>
<dbReference type="SUPFAM" id="SSF51905">
    <property type="entry name" value="FAD/NAD(P)-binding domain"/>
    <property type="match status" value="1"/>
</dbReference>
<feature type="domain" description="Glucose-methanol-choline oxidoreductase N-terminal" evidence="2">
    <location>
        <begin position="95"/>
        <end position="161"/>
    </location>
</feature>
<evidence type="ECO:0000259" key="2">
    <source>
        <dbReference type="Pfam" id="PF00732"/>
    </source>
</evidence>
<dbReference type="Gene3D" id="3.50.50.60">
    <property type="entry name" value="FAD/NAD(P)-binding domain"/>
    <property type="match status" value="2"/>
</dbReference>